<dbReference type="InterPro" id="IPR001279">
    <property type="entry name" value="Metallo-B-lactamas"/>
</dbReference>
<proteinExistence type="inferred from homology"/>
<accession>A0ABV2WVG9</accession>
<evidence type="ECO:0000313" key="6">
    <source>
        <dbReference type="EMBL" id="MEU1954883.1"/>
    </source>
</evidence>
<keyword evidence="3" id="KW-0378">Hydrolase</keyword>
<evidence type="ECO:0000256" key="4">
    <source>
        <dbReference type="ARBA" id="ARBA00022833"/>
    </source>
</evidence>
<evidence type="ECO:0000256" key="2">
    <source>
        <dbReference type="ARBA" id="ARBA00022723"/>
    </source>
</evidence>
<dbReference type="Gene3D" id="3.60.15.10">
    <property type="entry name" value="Ribonuclease Z/Hydroxyacylglutathione hydrolase-like"/>
    <property type="match status" value="1"/>
</dbReference>
<dbReference type="GeneID" id="96242790"/>
<dbReference type="Proteomes" id="UP001550628">
    <property type="component" value="Unassembled WGS sequence"/>
</dbReference>
<comment type="caution">
    <text evidence="6">The sequence shown here is derived from an EMBL/GenBank/DDBJ whole genome shotgun (WGS) entry which is preliminary data.</text>
</comment>
<dbReference type="RefSeq" id="WP_051714115.1">
    <property type="nucleotide sequence ID" value="NZ_JBEYBD010000004.1"/>
</dbReference>
<keyword evidence="4" id="KW-0862">Zinc</keyword>
<sequence>MNGIDDITPGEARLHSTPKLRSVHIGDIRVSYVHDGWVQLAPTSWLPDSSAEYWAQHTRYLDDEGYLRAGMGGVLAETPDGTVLIDAGFGPRRIPADPAVPRLGATTGGSLLASLAALGVSPDQVDVLAFTHLHLDHIGWVSARDPATGHTPFAHARAVTTAAEWNHGTSDVHGPFEETMRMLRPRLELVEDASEFFPGITLIFAPGHSAGHAVYEIASKGRRVIAFGDLFHSPVQIENPHWSAQPDLDTVLSTRSRHAILQHLVQDNTLGFGIHFADVTFGRVVVSEQGSHRWQPVATQVVDAIR</sequence>
<comment type="similarity">
    <text evidence="1">Belongs to the metallo-beta-lactamase superfamily.</text>
</comment>
<evidence type="ECO:0000313" key="7">
    <source>
        <dbReference type="Proteomes" id="UP001550628"/>
    </source>
</evidence>
<dbReference type="PANTHER" id="PTHR42978:SF6">
    <property type="entry name" value="QUORUM-QUENCHING LACTONASE YTNP-RELATED"/>
    <property type="match status" value="1"/>
</dbReference>
<name>A0ABV2WVG9_9NOCA</name>
<protein>
    <submittedName>
        <fullName evidence="6">MBL fold metallo-hydrolase</fullName>
    </submittedName>
</protein>
<dbReference type="InterPro" id="IPR051013">
    <property type="entry name" value="MBL_superfamily_lactonases"/>
</dbReference>
<evidence type="ECO:0000256" key="3">
    <source>
        <dbReference type="ARBA" id="ARBA00022801"/>
    </source>
</evidence>
<evidence type="ECO:0000256" key="1">
    <source>
        <dbReference type="ARBA" id="ARBA00007749"/>
    </source>
</evidence>
<dbReference type="EMBL" id="JBEYBF010000018">
    <property type="protein sequence ID" value="MEU1954883.1"/>
    <property type="molecule type" value="Genomic_DNA"/>
</dbReference>
<dbReference type="PANTHER" id="PTHR42978">
    <property type="entry name" value="QUORUM-QUENCHING LACTONASE YTNP-RELATED-RELATED"/>
    <property type="match status" value="1"/>
</dbReference>
<dbReference type="Pfam" id="PF00753">
    <property type="entry name" value="Lactamase_B"/>
    <property type="match status" value="1"/>
</dbReference>
<keyword evidence="7" id="KW-1185">Reference proteome</keyword>
<evidence type="ECO:0000259" key="5">
    <source>
        <dbReference type="SMART" id="SM00849"/>
    </source>
</evidence>
<organism evidence="6 7">
    <name type="scientific">Nocardia rhamnosiphila</name>
    <dbReference type="NCBI Taxonomy" id="426716"/>
    <lineage>
        <taxon>Bacteria</taxon>
        <taxon>Bacillati</taxon>
        <taxon>Actinomycetota</taxon>
        <taxon>Actinomycetes</taxon>
        <taxon>Mycobacteriales</taxon>
        <taxon>Nocardiaceae</taxon>
        <taxon>Nocardia</taxon>
    </lineage>
</organism>
<keyword evidence="2" id="KW-0479">Metal-binding</keyword>
<reference evidence="6 7" key="1">
    <citation type="submission" date="2024-06" db="EMBL/GenBank/DDBJ databases">
        <title>The Natural Products Discovery Center: Release of the First 8490 Sequenced Strains for Exploring Actinobacteria Biosynthetic Diversity.</title>
        <authorList>
            <person name="Kalkreuter E."/>
            <person name="Kautsar S.A."/>
            <person name="Yang D."/>
            <person name="Bader C.D."/>
            <person name="Teijaro C.N."/>
            <person name="Fluegel L."/>
            <person name="Davis C.M."/>
            <person name="Simpson J.R."/>
            <person name="Lauterbach L."/>
            <person name="Steele A.D."/>
            <person name="Gui C."/>
            <person name="Meng S."/>
            <person name="Li G."/>
            <person name="Viehrig K."/>
            <person name="Ye F."/>
            <person name="Su P."/>
            <person name="Kiefer A.F."/>
            <person name="Nichols A."/>
            <person name="Cepeda A.J."/>
            <person name="Yan W."/>
            <person name="Fan B."/>
            <person name="Jiang Y."/>
            <person name="Adhikari A."/>
            <person name="Zheng C.-J."/>
            <person name="Schuster L."/>
            <person name="Cowan T.M."/>
            <person name="Smanski M.J."/>
            <person name="Chevrette M.G."/>
            <person name="De Carvalho L.P.S."/>
            <person name="Shen B."/>
        </authorList>
    </citation>
    <scope>NUCLEOTIDE SEQUENCE [LARGE SCALE GENOMIC DNA]</scope>
    <source>
        <strain evidence="6 7">NPDC019708</strain>
    </source>
</reference>
<gene>
    <name evidence="6" type="ORF">ABZ510_23820</name>
</gene>
<dbReference type="SMART" id="SM00849">
    <property type="entry name" value="Lactamase_B"/>
    <property type="match status" value="1"/>
</dbReference>
<dbReference type="InterPro" id="IPR036866">
    <property type="entry name" value="RibonucZ/Hydroxyglut_hydro"/>
</dbReference>
<feature type="domain" description="Metallo-beta-lactamase" evidence="5">
    <location>
        <begin position="70"/>
        <end position="274"/>
    </location>
</feature>
<dbReference type="SUPFAM" id="SSF56281">
    <property type="entry name" value="Metallo-hydrolase/oxidoreductase"/>
    <property type="match status" value="1"/>
</dbReference>